<proteinExistence type="predicted"/>
<name>A0A972FR63_9FLAO</name>
<feature type="transmembrane region" description="Helical" evidence="1">
    <location>
        <begin position="45"/>
        <end position="64"/>
    </location>
</feature>
<dbReference type="RefSeq" id="WP_169525348.1">
    <property type="nucleotide sequence ID" value="NZ_JAAMPU010000078.1"/>
</dbReference>
<evidence type="ECO:0000313" key="3">
    <source>
        <dbReference type="Proteomes" id="UP000712080"/>
    </source>
</evidence>
<evidence type="ECO:0000313" key="2">
    <source>
        <dbReference type="EMBL" id="NMH26482.1"/>
    </source>
</evidence>
<comment type="caution">
    <text evidence="2">The sequence shown here is derived from an EMBL/GenBank/DDBJ whole genome shotgun (WGS) entry which is preliminary data.</text>
</comment>
<protein>
    <submittedName>
        <fullName evidence="2">Uncharacterized protein</fullName>
    </submittedName>
</protein>
<sequence length="172" mass="20671">MEISFKGRPSSYNFRFLRSLLIIPLGFAISYLYLFQGKFADQLSFNLKIIILVIFLITACYGIYYQSQITRTVINEVKFTNDTIELIGLDYNKFFKDIFPISDVVLEIQKEDLGKNHHRYCIEFYYDNKYYYINKFNDWSYKNLKAIVDQYKKETQKEVMGMRFYTNLTNED</sequence>
<gene>
    <name evidence="2" type="ORF">G6047_00425</name>
</gene>
<reference evidence="2" key="1">
    <citation type="submission" date="2020-02" db="EMBL/GenBank/DDBJ databases">
        <title>Flavobacterium sp. genome.</title>
        <authorList>
            <person name="Jung H.S."/>
            <person name="Baek J.H."/>
            <person name="Jeon C.O."/>
        </authorList>
    </citation>
    <scope>NUCLEOTIDE SEQUENCE</scope>
    <source>
        <strain evidence="2">SE-s28</strain>
    </source>
</reference>
<keyword evidence="3" id="KW-1185">Reference proteome</keyword>
<dbReference type="EMBL" id="JAAMPU010000078">
    <property type="protein sequence ID" value="NMH26482.1"/>
    <property type="molecule type" value="Genomic_DNA"/>
</dbReference>
<keyword evidence="1" id="KW-1133">Transmembrane helix</keyword>
<organism evidence="2 3">
    <name type="scientific">Flavobacterium silvaticum</name>
    <dbReference type="NCBI Taxonomy" id="1852020"/>
    <lineage>
        <taxon>Bacteria</taxon>
        <taxon>Pseudomonadati</taxon>
        <taxon>Bacteroidota</taxon>
        <taxon>Flavobacteriia</taxon>
        <taxon>Flavobacteriales</taxon>
        <taxon>Flavobacteriaceae</taxon>
        <taxon>Flavobacterium</taxon>
    </lineage>
</organism>
<keyword evidence="1" id="KW-0812">Transmembrane</keyword>
<dbReference type="Proteomes" id="UP000712080">
    <property type="component" value="Unassembled WGS sequence"/>
</dbReference>
<evidence type="ECO:0000256" key="1">
    <source>
        <dbReference type="SAM" id="Phobius"/>
    </source>
</evidence>
<keyword evidence="1" id="KW-0472">Membrane</keyword>
<dbReference type="AlphaFoldDB" id="A0A972FR63"/>
<accession>A0A972FR63</accession>
<feature type="transmembrane region" description="Helical" evidence="1">
    <location>
        <begin position="12"/>
        <end position="33"/>
    </location>
</feature>